<evidence type="ECO:0000259" key="2">
    <source>
        <dbReference type="Pfam" id="PF13581"/>
    </source>
</evidence>
<evidence type="ECO:0000313" key="3">
    <source>
        <dbReference type="EMBL" id="GGJ11164.1"/>
    </source>
</evidence>
<dbReference type="InterPro" id="IPR036890">
    <property type="entry name" value="HATPase_C_sf"/>
</dbReference>
<reference evidence="3" key="1">
    <citation type="journal article" date="2014" name="Int. J. Syst. Evol. Microbiol.">
        <title>Complete genome sequence of Corynebacterium casei LMG S-19264T (=DSM 44701T), isolated from a smear-ripened cheese.</title>
        <authorList>
            <consortium name="US DOE Joint Genome Institute (JGI-PGF)"/>
            <person name="Walter F."/>
            <person name="Albersmeier A."/>
            <person name="Kalinowski J."/>
            <person name="Ruckert C."/>
        </authorList>
    </citation>
    <scope>NUCLEOTIDE SEQUENCE</scope>
    <source>
        <strain evidence="3">JCM 3086</strain>
    </source>
</reference>
<dbReference type="GO" id="GO:0004674">
    <property type="term" value="F:protein serine/threonine kinase activity"/>
    <property type="evidence" value="ECO:0007669"/>
    <property type="project" value="UniProtKB-KW"/>
</dbReference>
<evidence type="ECO:0000313" key="4">
    <source>
        <dbReference type="Proteomes" id="UP000657574"/>
    </source>
</evidence>
<proteinExistence type="predicted"/>
<dbReference type="EMBL" id="BMQA01000005">
    <property type="protein sequence ID" value="GGJ11164.1"/>
    <property type="molecule type" value="Genomic_DNA"/>
</dbReference>
<dbReference type="InterPro" id="IPR050267">
    <property type="entry name" value="Anti-sigma-factor_SerPK"/>
</dbReference>
<dbReference type="AlphaFoldDB" id="A0A917KH42"/>
<evidence type="ECO:0000256" key="1">
    <source>
        <dbReference type="ARBA" id="ARBA00022527"/>
    </source>
</evidence>
<dbReference type="PANTHER" id="PTHR35526">
    <property type="entry name" value="ANTI-SIGMA-F FACTOR RSBW-RELATED"/>
    <property type="match status" value="1"/>
</dbReference>
<feature type="domain" description="Histidine kinase/HSP90-like ATPase" evidence="2">
    <location>
        <begin position="36"/>
        <end position="146"/>
    </location>
</feature>
<dbReference type="SUPFAM" id="SSF55874">
    <property type="entry name" value="ATPase domain of HSP90 chaperone/DNA topoisomerase II/histidine kinase"/>
    <property type="match status" value="1"/>
</dbReference>
<keyword evidence="4" id="KW-1185">Reference proteome</keyword>
<dbReference type="InterPro" id="IPR003594">
    <property type="entry name" value="HATPase_dom"/>
</dbReference>
<keyword evidence="1" id="KW-0808">Transferase</keyword>
<dbReference type="Gene3D" id="3.30.565.10">
    <property type="entry name" value="Histidine kinase-like ATPase, C-terminal domain"/>
    <property type="match status" value="1"/>
</dbReference>
<protein>
    <recommendedName>
        <fullName evidence="2">Histidine kinase/HSP90-like ATPase domain-containing protein</fullName>
    </recommendedName>
</protein>
<sequence length="170" mass="18306">MLLTMASRLTNQATDAAPDLLPGTGRHRTMLFPRRRTTPRTARDFVAATLTEWGETSRLDDMRLCTSELVTNAVLHGVPVGRLVLVRVDSLDAELRIEVHDSGENRPTKRVPEESALDGRGLLIVAATADSWGVKERTGPGKCVWAAFDRAKNGAASLPPHTAGPQGGTS</sequence>
<comment type="caution">
    <text evidence="3">The sequence shown here is derived from an EMBL/GenBank/DDBJ whole genome shotgun (WGS) entry which is preliminary data.</text>
</comment>
<gene>
    <name evidence="3" type="ORF">GCM10010121_021910</name>
</gene>
<dbReference type="PANTHER" id="PTHR35526:SF3">
    <property type="entry name" value="ANTI-SIGMA-F FACTOR RSBW"/>
    <property type="match status" value="1"/>
</dbReference>
<dbReference type="Proteomes" id="UP000657574">
    <property type="component" value="Unassembled WGS sequence"/>
</dbReference>
<keyword evidence="1" id="KW-0418">Kinase</keyword>
<organism evidence="3 4">
    <name type="scientific">Streptomyces brasiliensis</name>
    <dbReference type="NCBI Taxonomy" id="1954"/>
    <lineage>
        <taxon>Bacteria</taxon>
        <taxon>Bacillati</taxon>
        <taxon>Actinomycetota</taxon>
        <taxon>Actinomycetes</taxon>
        <taxon>Kitasatosporales</taxon>
        <taxon>Streptomycetaceae</taxon>
        <taxon>Streptomyces</taxon>
    </lineage>
</organism>
<dbReference type="CDD" id="cd16936">
    <property type="entry name" value="HATPase_RsbW-like"/>
    <property type="match status" value="1"/>
</dbReference>
<keyword evidence="1" id="KW-0723">Serine/threonine-protein kinase</keyword>
<accession>A0A917KH42</accession>
<name>A0A917KH42_9ACTN</name>
<reference evidence="3" key="2">
    <citation type="submission" date="2020-09" db="EMBL/GenBank/DDBJ databases">
        <authorList>
            <person name="Sun Q."/>
            <person name="Ohkuma M."/>
        </authorList>
    </citation>
    <scope>NUCLEOTIDE SEQUENCE</scope>
    <source>
        <strain evidence="3">JCM 3086</strain>
    </source>
</reference>
<dbReference type="Pfam" id="PF13581">
    <property type="entry name" value="HATPase_c_2"/>
    <property type="match status" value="1"/>
</dbReference>